<dbReference type="CDD" id="cd17546">
    <property type="entry name" value="REC_hyHK_CKI1_RcsC-like"/>
    <property type="match status" value="1"/>
</dbReference>
<dbReference type="InterPro" id="IPR004358">
    <property type="entry name" value="Sig_transdc_His_kin-like_C"/>
</dbReference>
<dbReference type="PROSITE" id="PS50110">
    <property type="entry name" value="RESPONSE_REGULATORY"/>
    <property type="match status" value="1"/>
</dbReference>
<dbReference type="Gene3D" id="1.10.287.130">
    <property type="match status" value="1"/>
</dbReference>
<reference evidence="13 14" key="1">
    <citation type="submission" date="2024-03" db="EMBL/GenBank/DDBJ databases">
        <title>Human intestinal bacterial collection.</title>
        <authorList>
            <person name="Pauvert C."/>
            <person name="Hitch T.C.A."/>
            <person name="Clavel T."/>
        </authorList>
    </citation>
    <scope>NUCLEOTIDE SEQUENCE [LARGE SCALE GENOMIC DNA]</scope>
    <source>
        <strain evidence="13 14">CLA-AA-H78B</strain>
    </source>
</reference>
<dbReference type="PANTHER" id="PTHR43047">
    <property type="entry name" value="TWO-COMPONENT HISTIDINE PROTEIN KINASE"/>
    <property type="match status" value="1"/>
</dbReference>
<evidence type="ECO:0000256" key="1">
    <source>
        <dbReference type="ARBA" id="ARBA00000085"/>
    </source>
</evidence>
<evidence type="ECO:0000256" key="3">
    <source>
        <dbReference type="ARBA" id="ARBA00018672"/>
    </source>
</evidence>
<protein>
    <recommendedName>
        <fullName evidence="3">Stage 0 sporulation protein A homolog</fullName>
        <ecNumber evidence="2">2.7.13.3</ecNumber>
    </recommendedName>
</protein>
<evidence type="ECO:0000256" key="2">
    <source>
        <dbReference type="ARBA" id="ARBA00012438"/>
    </source>
</evidence>
<keyword evidence="14" id="KW-1185">Reference proteome</keyword>
<keyword evidence="4 9" id="KW-0597">Phosphoprotein</keyword>
<dbReference type="SUPFAM" id="SSF52172">
    <property type="entry name" value="CheY-like"/>
    <property type="match status" value="1"/>
</dbReference>
<dbReference type="EC" id="2.7.13.3" evidence="2"/>
<evidence type="ECO:0000313" key="14">
    <source>
        <dbReference type="Proteomes" id="UP001470288"/>
    </source>
</evidence>
<dbReference type="Proteomes" id="UP001470288">
    <property type="component" value="Unassembled WGS sequence"/>
</dbReference>
<feature type="domain" description="Response regulatory" evidence="12">
    <location>
        <begin position="599"/>
        <end position="720"/>
    </location>
</feature>
<evidence type="ECO:0000256" key="5">
    <source>
        <dbReference type="ARBA" id="ARBA00022679"/>
    </source>
</evidence>
<dbReference type="RefSeq" id="WP_349145039.1">
    <property type="nucleotide sequence ID" value="NZ_JBBMFC010000032.1"/>
</dbReference>
<comment type="function">
    <text evidence="8">May play the central regulatory role in sporulation. It may be an element of the effector pathway responsible for the activation of sporulation genes in response to nutritional stress. Spo0A may act in concert with spo0H (a sigma factor) to control the expression of some genes that are critical to the sporulation process.</text>
</comment>
<dbReference type="Pfam" id="PF00072">
    <property type="entry name" value="Response_reg"/>
    <property type="match status" value="1"/>
</dbReference>
<evidence type="ECO:0000256" key="4">
    <source>
        <dbReference type="ARBA" id="ARBA00022553"/>
    </source>
</evidence>
<dbReference type="SMART" id="SM00448">
    <property type="entry name" value="REC"/>
    <property type="match status" value="1"/>
</dbReference>
<evidence type="ECO:0000256" key="10">
    <source>
        <dbReference type="SAM" id="Phobius"/>
    </source>
</evidence>
<accession>A0ABV1I3W4</accession>
<dbReference type="PRINTS" id="PR00344">
    <property type="entry name" value="BCTRLSENSOR"/>
</dbReference>
<evidence type="ECO:0000256" key="7">
    <source>
        <dbReference type="ARBA" id="ARBA00023012"/>
    </source>
</evidence>
<dbReference type="Pfam" id="PF00512">
    <property type="entry name" value="HisKA"/>
    <property type="match status" value="1"/>
</dbReference>
<dbReference type="Pfam" id="PF02518">
    <property type="entry name" value="HATPase_c"/>
    <property type="match status" value="1"/>
</dbReference>
<dbReference type="InterPro" id="IPR005467">
    <property type="entry name" value="His_kinase_dom"/>
</dbReference>
<comment type="catalytic activity">
    <reaction evidence="1">
        <text>ATP + protein L-histidine = ADP + protein N-phospho-L-histidine.</text>
        <dbReference type="EC" id="2.7.13.3"/>
    </reaction>
</comment>
<dbReference type="CDD" id="cd00082">
    <property type="entry name" value="HisKA"/>
    <property type="match status" value="1"/>
</dbReference>
<keyword evidence="7" id="KW-0902">Two-component regulatory system</keyword>
<name>A0ABV1I3W4_9FIRM</name>
<feature type="transmembrane region" description="Helical" evidence="10">
    <location>
        <begin position="12"/>
        <end position="35"/>
    </location>
</feature>
<evidence type="ECO:0000256" key="6">
    <source>
        <dbReference type="ARBA" id="ARBA00022777"/>
    </source>
</evidence>
<gene>
    <name evidence="13" type="ORF">WMO62_13850</name>
</gene>
<keyword evidence="13" id="KW-0547">Nucleotide-binding</keyword>
<dbReference type="SUPFAM" id="SSF47384">
    <property type="entry name" value="Homodimeric domain of signal transducing histidine kinase"/>
    <property type="match status" value="1"/>
</dbReference>
<keyword evidence="13" id="KW-0067">ATP-binding</keyword>
<dbReference type="SMART" id="SM00388">
    <property type="entry name" value="HisKA"/>
    <property type="match status" value="1"/>
</dbReference>
<keyword evidence="5" id="KW-0808">Transferase</keyword>
<comment type="caution">
    <text evidence="13">The sequence shown here is derived from an EMBL/GenBank/DDBJ whole genome shotgun (WGS) entry which is preliminary data.</text>
</comment>
<dbReference type="InterPro" id="IPR003661">
    <property type="entry name" value="HisK_dim/P_dom"/>
</dbReference>
<dbReference type="InterPro" id="IPR001789">
    <property type="entry name" value="Sig_transdc_resp-reg_receiver"/>
</dbReference>
<sequence>MTEIKYIFPKQLQFMAALVFIAVLIVLLLILTVMVHMRNRKLKRTLEEQMAEKRLLDKICADFAAVYYVELNTGSFETLHINDGTNAKKMNLKQGNNFNSSADQYAVQYLYEKERQEFKDWISTGHLKEQLFQKEHITYHYRSKPNLEHHEFFEVRAIRIYQDEKHFFALVGFRHIDDIMEKETTIQNQLKQALDEARLSNEIISAIAKSYCSIYRIDVQKDFFEEVSNDSEIHKLTGNRGCASEKLYQLCDTMVAPEYRSLIRPFLDVSTLSARLKTEECISTEYRMCDGSWHRMLFTVKKRGESGNVTHVLCTVRSISDSKRREENLNFAAEAAKREAEMKTRFLATMSHDIRTPLNGIIGMVNMGNQYADDPQMQQKIREKVMESLKYLVSLVNDVLDMNKLQNGNLKDQQLLFDLTIVLRELNQIYDERAAKKGIRYEIDWKNGTYSHSALVGNPVYLGRILSNIMDNAIKFSQAGSVITVWVEEETLDDSRAIFTFYCKDQGVGMSEDFIAHAFDMFSQESETSRSRYEGTGLGLAITKQLVDRMDGSIELKSKAGVGTTVIVKIPFKIGTQDKNSNLSDKPVSPDDYSVEGMRALVVEDNELNMEISRCILEDSGMEVTCAVDGQEAVEIFGKSAPDYFGVIYMDIMMPRMNGLDAARTIREMKRRDAMRVPIIAMSANAFAEDIINSRLAGMNVHLAKPLVAEKMIVALKQCMADNSDVKLHEDL</sequence>
<keyword evidence="6" id="KW-0418">Kinase</keyword>
<feature type="modified residue" description="4-aspartylphosphate" evidence="9">
    <location>
        <position position="651"/>
    </location>
</feature>
<dbReference type="GO" id="GO:0005524">
    <property type="term" value="F:ATP binding"/>
    <property type="evidence" value="ECO:0007669"/>
    <property type="project" value="UniProtKB-KW"/>
</dbReference>
<dbReference type="InterPro" id="IPR036890">
    <property type="entry name" value="HATPase_C_sf"/>
</dbReference>
<evidence type="ECO:0000259" key="12">
    <source>
        <dbReference type="PROSITE" id="PS50110"/>
    </source>
</evidence>
<evidence type="ECO:0000256" key="8">
    <source>
        <dbReference type="ARBA" id="ARBA00024867"/>
    </source>
</evidence>
<dbReference type="SMART" id="SM00387">
    <property type="entry name" value="HATPase_c"/>
    <property type="match status" value="1"/>
</dbReference>
<dbReference type="InterPro" id="IPR011006">
    <property type="entry name" value="CheY-like_superfamily"/>
</dbReference>
<keyword evidence="10" id="KW-1133">Transmembrane helix</keyword>
<evidence type="ECO:0000313" key="13">
    <source>
        <dbReference type="EMBL" id="MEQ2579892.1"/>
    </source>
</evidence>
<dbReference type="PANTHER" id="PTHR43047:SF66">
    <property type="entry name" value="HISKA"/>
    <property type="match status" value="1"/>
</dbReference>
<dbReference type="SUPFAM" id="SSF55874">
    <property type="entry name" value="ATPase domain of HSP90 chaperone/DNA topoisomerase II/histidine kinase"/>
    <property type="match status" value="1"/>
</dbReference>
<dbReference type="Gene3D" id="3.30.565.10">
    <property type="entry name" value="Histidine kinase-like ATPase, C-terminal domain"/>
    <property type="match status" value="1"/>
</dbReference>
<proteinExistence type="predicted"/>
<dbReference type="Gene3D" id="3.40.50.2300">
    <property type="match status" value="1"/>
</dbReference>
<keyword evidence="10" id="KW-0812">Transmembrane</keyword>
<dbReference type="EMBL" id="JBBMFC010000032">
    <property type="protein sequence ID" value="MEQ2579892.1"/>
    <property type="molecule type" value="Genomic_DNA"/>
</dbReference>
<dbReference type="PROSITE" id="PS50109">
    <property type="entry name" value="HIS_KIN"/>
    <property type="match status" value="1"/>
</dbReference>
<organism evidence="13 14">
    <name type="scientific">Hominiventricola aquisgranensis</name>
    <dbReference type="NCBI Taxonomy" id="3133164"/>
    <lineage>
        <taxon>Bacteria</taxon>
        <taxon>Bacillati</taxon>
        <taxon>Bacillota</taxon>
        <taxon>Clostridia</taxon>
        <taxon>Lachnospirales</taxon>
        <taxon>Lachnospiraceae</taxon>
        <taxon>Hominiventricola</taxon>
    </lineage>
</organism>
<evidence type="ECO:0000256" key="9">
    <source>
        <dbReference type="PROSITE-ProRule" id="PRU00169"/>
    </source>
</evidence>
<dbReference type="InterPro" id="IPR036097">
    <property type="entry name" value="HisK_dim/P_sf"/>
</dbReference>
<dbReference type="InterPro" id="IPR003594">
    <property type="entry name" value="HATPase_dom"/>
</dbReference>
<feature type="domain" description="Histidine kinase" evidence="11">
    <location>
        <begin position="349"/>
        <end position="574"/>
    </location>
</feature>
<keyword evidence="10" id="KW-0472">Membrane</keyword>
<evidence type="ECO:0000259" key="11">
    <source>
        <dbReference type="PROSITE" id="PS50109"/>
    </source>
</evidence>